<gene>
    <name evidence="2" type="ORF">D6D21_10507</name>
</gene>
<dbReference type="EMBL" id="QZAM01000460">
    <property type="protein sequence ID" value="THW32094.1"/>
    <property type="molecule type" value="Genomic_DNA"/>
</dbReference>
<evidence type="ECO:0000256" key="1">
    <source>
        <dbReference type="SAM" id="MobiDB-lite"/>
    </source>
</evidence>
<feature type="compositionally biased region" description="Acidic residues" evidence="1">
    <location>
        <begin position="68"/>
        <end position="85"/>
    </location>
</feature>
<protein>
    <submittedName>
        <fullName evidence="2">Uncharacterized protein</fullName>
    </submittedName>
</protein>
<name>A0AB74II20_AURPU</name>
<feature type="compositionally biased region" description="Basic residues" evidence="1">
    <location>
        <begin position="39"/>
        <end position="50"/>
    </location>
</feature>
<reference evidence="2 3" key="1">
    <citation type="submission" date="2018-10" db="EMBL/GenBank/DDBJ databases">
        <title>Fifty Aureobasidium pullulans genomes reveal a recombining polyextremotolerant generalist.</title>
        <authorList>
            <person name="Gostincar C."/>
            <person name="Turk M."/>
            <person name="Zajc J."/>
            <person name="Gunde-Cimerman N."/>
        </authorList>
    </citation>
    <scope>NUCLEOTIDE SEQUENCE [LARGE SCALE GENOMIC DNA]</scope>
    <source>
        <strain evidence="2 3">EXF-10796</strain>
    </source>
</reference>
<comment type="caution">
    <text evidence="2">The sequence shown here is derived from an EMBL/GenBank/DDBJ whole genome shotgun (WGS) entry which is preliminary data.</text>
</comment>
<accession>A0AB74II20</accession>
<dbReference type="Proteomes" id="UP000309076">
    <property type="component" value="Unassembled WGS sequence"/>
</dbReference>
<organism evidence="2 3">
    <name type="scientific">Aureobasidium pullulans</name>
    <name type="common">Black yeast</name>
    <name type="synonym">Pullularia pullulans</name>
    <dbReference type="NCBI Taxonomy" id="5580"/>
    <lineage>
        <taxon>Eukaryota</taxon>
        <taxon>Fungi</taxon>
        <taxon>Dikarya</taxon>
        <taxon>Ascomycota</taxon>
        <taxon>Pezizomycotina</taxon>
        <taxon>Dothideomycetes</taxon>
        <taxon>Dothideomycetidae</taxon>
        <taxon>Dothideales</taxon>
        <taxon>Saccotheciaceae</taxon>
        <taxon>Aureobasidium</taxon>
    </lineage>
</organism>
<sequence length="526" mass="58463">MAQIDTSMAFNIAGVAYDHGIDTTDIAANSILRYDKHITRTRKQRQKKAASNRTGSGRAKGKERAVEDSEEEDDEGRGITEDDWDSAPSLVPSTQEKEISDEEGVMLDPEEHNLCLWVGMMPSDASSYRSKSAPAGKTIYKGLNKSILNTPASRLTVLDTDQRALRVFVMIKGSDNATAPLAVSIAPDNNSGLCRLKSCHKEDVFFFQEYRDDNEGNRNNRRMSWAMLYRNRVRVITGQPTVTAAAVSRTFADNDEQINTHPAINLGQKLHLLGAAYRQGKGLWAIDAMRELLKKADAGDLGHRPAQAATLNLERILDISQECYYDQVREAMNELCKLWPELGAEHLTTDEMMQMAGGLRVGQVVLEFRLLRPFVIEWNRQWSGRFWTGEELGQLAVDSRNFVQKLMGDGNPPTTVSGLGAPTILLYRHARDALREVAAHAGRRHQALLDAAGTASTKVNSLGQIYEDFKNANDTDSAKLMAQQALQYSLTEMGQITKATTGPVDELADIFDKVILDVEIHYGMEE</sequence>
<evidence type="ECO:0000313" key="2">
    <source>
        <dbReference type="EMBL" id="THW32094.1"/>
    </source>
</evidence>
<feature type="region of interest" description="Disordered" evidence="1">
    <location>
        <begin position="38"/>
        <end position="104"/>
    </location>
</feature>
<evidence type="ECO:0000313" key="3">
    <source>
        <dbReference type="Proteomes" id="UP000309076"/>
    </source>
</evidence>
<proteinExistence type="predicted"/>
<dbReference type="AlphaFoldDB" id="A0AB74II20"/>